<keyword evidence="4" id="KW-1185">Reference proteome</keyword>
<gene>
    <name evidence="3" type="ORF">B0H16DRAFT_1739011</name>
</gene>
<feature type="chain" id="PRO_5042062940" evidence="2">
    <location>
        <begin position="16"/>
        <end position="348"/>
    </location>
</feature>
<dbReference type="AlphaFoldDB" id="A0AAD7HH83"/>
<accession>A0AAD7HH83</accession>
<evidence type="ECO:0000313" key="4">
    <source>
        <dbReference type="Proteomes" id="UP001215598"/>
    </source>
</evidence>
<name>A0AAD7HH83_9AGAR</name>
<dbReference type="EMBL" id="JARKIB010000244">
    <property type="protein sequence ID" value="KAJ7720111.1"/>
    <property type="molecule type" value="Genomic_DNA"/>
</dbReference>
<comment type="caution">
    <text evidence="3">The sequence shown here is derived from an EMBL/GenBank/DDBJ whole genome shotgun (WGS) entry which is preliminary data.</text>
</comment>
<protein>
    <submittedName>
        <fullName evidence="3">Uncharacterized protein</fullName>
    </submittedName>
</protein>
<feature type="signal peptide" evidence="2">
    <location>
        <begin position="1"/>
        <end position="15"/>
    </location>
</feature>
<evidence type="ECO:0000256" key="1">
    <source>
        <dbReference type="SAM" id="MobiDB-lite"/>
    </source>
</evidence>
<sequence>MRLWLCCWALLTALAFLLPLMTPSSSPSSSSLAQRSIRQARVYANIAPYRSPRRERGTTAPLRDIGNVPPVGNAGSAAHTESTTTSNARESRREPRAFATGTSAYASAHLCRCWNTSRDPASRAATDQIRSGAAGPTRANKRLLLLPRKQFLKHLRHLLRPHLALLHNRPLTLLRTDVNSHNERAENESNVPARSRLSPRRQRRAHKQLLPLARNVLRRRAYRLPNVRRVRARPPDRAQRAVSPPAVPQAPACHRRGGPLPAARRPYTEPAGCHDLGHMDVKCSHCGALHWKDERVAKSSLANPQFGMCCNHGKVDLPPLNALPADLENLFANDSAQAKEFRKNIAQY</sequence>
<dbReference type="Proteomes" id="UP001215598">
    <property type="component" value="Unassembled WGS sequence"/>
</dbReference>
<keyword evidence="2" id="KW-0732">Signal</keyword>
<feature type="compositionally biased region" description="Low complexity" evidence="1">
    <location>
        <begin position="240"/>
        <end position="264"/>
    </location>
</feature>
<feature type="region of interest" description="Disordered" evidence="1">
    <location>
        <begin position="51"/>
        <end position="95"/>
    </location>
</feature>
<evidence type="ECO:0000256" key="2">
    <source>
        <dbReference type="SAM" id="SignalP"/>
    </source>
</evidence>
<evidence type="ECO:0000313" key="3">
    <source>
        <dbReference type="EMBL" id="KAJ7720111.1"/>
    </source>
</evidence>
<feature type="region of interest" description="Disordered" evidence="1">
    <location>
        <begin position="180"/>
        <end position="203"/>
    </location>
</feature>
<feature type="region of interest" description="Disordered" evidence="1">
    <location>
        <begin position="232"/>
        <end position="264"/>
    </location>
</feature>
<feature type="compositionally biased region" description="Polar residues" evidence="1">
    <location>
        <begin position="79"/>
        <end position="88"/>
    </location>
</feature>
<proteinExistence type="predicted"/>
<reference evidence="3" key="1">
    <citation type="submission" date="2023-03" db="EMBL/GenBank/DDBJ databases">
        <title>Massive genome expansion in bonnet fungi (Mycena s.s.) driven by repeated elements and novel gene families across ecological guilds.</title>
        <authorList>
            <consortium name="Lawrence Berkeley National Laboratory"/>
            <person name="Harder C.B."/>
            <person name="Miyauchi S."/>
            <person name="Viragh M."/>
            <person name="Kuo A."/>
            <person name="Thoen E."/>
            <person name="Andreopoulos B."/>
            <person name="Lu D."/>
            <person name="Skrede I."/>
            <person name="Drula E."/>
            <person name="Henrissat B."/>
            <person name="Morin E."/>
            <person name="Kohler A."/>
            <person name="Barry K."/>
            <person name="LaButti K."/>
            <person name="Morin E."/>
            <person name="Salamov A."/>
            <person name="Lipzen A."/>
            <person name="Mereny Z."/>
            <person name="Hegedus B."/>
            <person name="Baldrian P."/>
            <person name="Stursova M."/>
            <person name="Weitz H."/>
            <person name="Taylor A."/>
            <person name="Grigoriev I.V."/>
            <person name="Nagy L.G."/>
            <person name="Martin F."/>
            <person name="Kauserud H."/>
        </authorList>
    </citation>
    <scope>NUCLEOTIDE SEQUENCE</scope>
    <source>
        <strain evidence="3">CBHHK182m</strain>
    </source>
</reference>
<organism evidence="3 4">
    <name type="scientific">Mycena metata</name>
    <dbReference type="NCBI Taxonomy" id="1033252"/>
    <lineage>
        <taxon>Eukaryota</taxon>
        <taxon>Fungi</taxon>
        <taxon>Dikarya</taxon>
        <taxon>Basidiomycota</taxon>
        <taxon>Agaricomycotina</taxon>
        <taxon>Agaricomycetes</taxon>
        <taxon>Agaricomycetidae</taxon>
        <taxon>Agaricales</taxon>
        <taxon>Marasmiineae</taxon>
        <taxon>Mycenaceae</taxon>
        <taxon>Mycena</taxon>
    </lineage>
</organism>